<feature type="non-terminal residue" evidence="1">
    <location>
        <position position="52"/>
    </location>
</feature>
<sequence length="52" mass="5977">EEPRHNRALKLVLLWREDGDDGGNLLPQKKNNSFFLLFFFSLGNSEAAKQKS</sequence>
<reference evidence="1 2" key="1">
    <citation type="submission" date="2024-05" db="EMBL/GenBank/DDBJ databases">
        <title>Genome sequencing and assembly of Indian major carp, Cirrhinus mrigala (Hamilton, 1822).</title>
        <authorList>
            <person name="Mohindra V."/>
            <person name="Chowdhury L.M."/>
            <person name="Lal K."/>
            <person name="Jena J.K."/>
        </authorList>
    </citation>
    <scope>NUCLEOTIDE SEQUENCE [LARGE SCALE GENOMIC DNA]</scope>
    <source>
        <strain evidence="1">CM1030</strain>
        <tissue evidence="1">Blood</tissue>
    </source>
</reference>
<proteinExistence type="predicted"/>
<comment type="caution">
    <text evidence="1">The sequence shown here is derived from an EMBL/GenBank/DDBJ whole genome shotgun (WGS) entry which is preliminary data.</text>
</comment>
<dbReference type="Proteomes" id="UP001529510">
    <property type="component" value="Unassembled WGS sequence"/>
</dbReference>
<name>A0ABD0RE30_CIRMR</name>
<evidence type="ECO:0000313" key="2">
    <source>
        <dbReference type="Proteomes" id="UP001529510"/>
    </source>
</evidence>
<organism evidence="1 2">
    <name type="scientific">Cirrhinus mrigala</name>
    <name type="common">Mrigala</name>
    <dbReference type="NCBI Taxonomy" id="683832"/>
    <lineage>
        <taxon>Eukaryota</taxon>
        <taxon>Metazoa</taxon>
        <taxon>Chordata</taxon>
        <taxon>Craniata</taxon>
        <taxon>Vertebrata</taxon>
        <taxon>Euteleostomi</taxon>
        <taxon>Actinopterygii</taxon>
        <taxon>Neopterygii</taxon>
        <taxon>Teleostei</taxon>
        <taxon>Ostariophysi</taxon>
        <taxon>Cypriniformes</taxon>
        <taxon>Cyprinidae</taxon>
        <taxon>Labeoninae</taxon>
        <taxon>Labeonini</taxon>
        <taxon>Cirrhinus</taxon>
    </lineage>
</organism>
<gene>
    <name evidence="1" type="ORF">M9458_005312</name>
</gene>
<dbReference type="EMBL" id="JAMKFB020000003">
    <property type="protein sequence ID" value="KAL0196772.1"/>
    <property type="molecule type" value="Genomic_DNA"/>
</dbReference>
<dbReference type="AlphaFoldDB" id="A0ABD0RE30"/>
<evidence type="ECO:0000313" key="1">
    <source>
        <dbReference type="EMBL" id="KAL0196772.1"/>
    </source>
</evidence>
<accession>A0ABD0RE30</accession>
<protein>
    <submittedName>
        <fullName evidence="1">Uncharacterized protein</fullName>
    </submittedName>
</protein>
<feature type="non-terminal residue" evidence="1">
    <location>
        <position position="1"/>
    </location>
</feature>
<keyword evidence="2" id="KW-1185">Reference proteome</keyword>